<dbReference type="PANTHER" id="PTHR21060">
    <property type="entry name" value="ACETATE KINASE"/>
    <property type="match status" value="1"/>
</dbReference>
<dbReference type="InterPro" id="IPR004372">
    <property type="entry name" value="Ac/propionate_kinase"/>
</dbReference>
<accession>S7TFN8</accession>
<gene>
    <name evidence="6" type="primary">ackA</name>
    <name evidence="8" type="ORF">dsat_2106</name>
</gene>
<dbReference type="PROSITE" id="PS01075">
    <property type="entry name" value="ACETATE_KINASE_1"/>
    <property type="match status" value="1"/>
</dbReference>
<evidence type="ECO:0000256" key="4">
    <source>
        <dbReference type="ARBA" id="ARBA00022777"/>
    </source>
</evidence>
<feature type="binding site" evidence="6">
    <location>
        <begin position="286"/>
        <end position="288"/>
    </location>
    <ligand>
        <name>ATP</name>
        <dbReference type="ChEBI" id="CHEBI:30616"/>
    </ligand>
</feature>
<dbReference type="PRINTS" id="PR00471">
    <property type="entry name" value="ACETATEKNASE"/>
</dbReference>
<feature type="binding site" evidence="6">
    <location>
        <position position="7"/>
    </location>
    <ligand>
        <name>Mg(2+)</name>
        <dbReference type="ChEBI" id="CHEBI:18420"/>
    </ligand>
</feature>
<dbReference type="InterPro" id="IPR043129">
    <property type="entry name" value="ATPase_NBD"/>
</dbReference>
<keyword evidence="2 6" id="KW-0808">Transferase</keyword>
<keyword evidence="5 6" id="KW-0067">ATP-binding</keyword>
<feature type="binding site" evidence="6">
    <location>
        <position position="14"/>
    </location>
    <ligand>
        <name>ATP</name>
        <dbReference type="ChEBI" id="CHEBI:30616"/>
    </ligand>
</feature>
<keyword evidence="4 6" id="KW-0418">Kinase</keyword>
<sequence length="404" mass="43228">MKILVLNSGSSSVKYQLLDMEAKSVLASGLVERIGESMGAVKHKRFPGSSREETFSYEEPIADHAKGLTRVVGLITAPETGVIADVSEIDGIGHRIVHGGESFSAPTLVDAAVIEGIKAQIPLAPLHNPGGLAGIETALRLLPGVPNVAVFDTAFHQTMPPEAYRYAIPKELYTELKIRRYGFHGTSHFYVAKQCAKLLGKPFEQTSCVTVHLGNGCSMAAVKNGKCIDTSMGLTPLAGLVMGTRSGDVDPALHAFLADNKGLTIREIDSILNKRSGLKGMCGHNDMRDIHDRVAEGDHDAELALKVFCRRVTQYIGQYMAVLGGTDAICFTAGIGENDPVVRQLSCASLAAIGAIIDAERNMSAPRGQVTEISTPKSPVKIFILPTNEELEIASQTLEVLANR</sequence>
<keyword evidence="9" id="KW-1185">Reference proteome</keyword>
<feature type="site" description="Transition state stabilizer" evidence="6">
    <location>
        <position position="245"/>
    </location>
</feature>
<comment type="pathway">
    <text evidence="6">Metabolic intermediate biosynthesis; acetyl-CoA biosynthesis; acetyl-CoA from acetate: step 1/2.</text>
</comment>
<dbReference type="CDD" id="cd24010">
    <property type="entry name" value="ASKHA_NBD_AcK_PK"/>
    <property type="match status" value="1"/>
</dbReference>
<feature type="binding site" evidence="6">
    <location>
        <position position="95"/>
    </location>
    <ligand>
        <name>substrate</name>
    </ligand>
</feature>
<dbReference type="AlphaFoldDB" id="S7TFN8"/>
<evidence type="ECO:0000256" key="1">
    <source>
        <dbReference type="ARBA" id="ARBA00008748"/>
    </source>
</evidence>
<protein>
    <recommendedName>
        <fullName evidence="6">Acetate kinase</fullName>
        <ecNumber evidence="6">2.7.2.1</ecNumber>
    </recommendedName>
    <alternativeName>
        <fullName evidence="6">Acetokinase</fullName>
    </alternativeName>
</protein>
<evidence type="ECO:0000256" key="5">
    <source>
        <dbReference type="ARBA" id="ARBA00022840"/>
    </source>
</evidence>
<dbReference type="RefSeq" id="WP_020885992.1">
    <property type="nucleotide sequence ID" value="NZ_ATHI01000004.1"/>
</dbReference>
<organism evidence="8 9">
    <name type="scientific">Alkalidesulfovibrio alkalitolerans DSM 16529</name>
    <dbReference type="NCBI Taxonomy" id="1121439"/>
    <lineage>
        <taxon>Bacteria</taxon>
        <taxon>Pseudomonadati</taxon>
        <taxon>Thermodesulfobacteriota</taxon>
        <taxon>Desulfovibrionia</taxon>
        <taxon>Desulfovibrionales</taxon>
        <taxon>Desulfovibrionaceae</taxon>
        <taxon>Alkalidesulfovibrio</taxon>
    </lineage>
</organism>
<dbReference type="GO" id="GO:0005524">
    <property type="term" value="F:ATP binding"/>
    <property type="evidence" value="ECO:0007669"/>
    <property type="project" value="UniProtKB-KW"/>
</dbReference>
<dbReference type="EC" id="2.7.2.1" evidence="6"/>
<keyword evidence="6" id="KW-0460">Magnesium</keyword>
<dbReference type="GO" id="GO:0006083">
    <property type="term" value="P:acetate metabolic process"/>
    <property type="evidence" value="ECO:0007669"/>
    <property type="project" value="TreeGrafter"/>
</dbReference>
<dbReference type="PANTHER" id="PTHR21060:SF15">
    <property type="entry name" value="ACETATE KINASE-RELATED"/>
    <property type="match status" value="1"/>
</dbReference>
<dbReference type="Pfam" id="PF00871">
    <property type="entry name" value="Acetate_kinase"/>
    <property type="match status" value="1"/>
</dbReference>
<dbReference type="UniPathway" id="UPA00340">
    <property type="reaction ID" value="UER00458"/>
</dbReference>
<dbReference type="Gene3D" id="3.30.420.40">
    <property type="match status" value="2"/>
</dbReference>
<dbReference type="NCBIfam" id="TIGR00016">
    <property type="entry name" value="ackA"/>
    <property type="match status" value="1"/>
</dbReference>
<feature type="site" description="Transition state stabilizer" evidence="6">
    <location>
        <position position="184"/>
    </location>
</feature>
<comment type="catalytic activity">
    <reaction evidence="6">
        <text>acetate + ATP = acetyl phosphate + ADP</text>
        <dbReference type="Rhea" id="RHEA:11352"/>
        <dbReference type="ChEBI" id="CHEBI:22191"/>
        <dbReference type="ChEBI" id="CHEBI:30089"/>
        <dbReference type="ChEBI" id="CHEBI:30616"/>
        <dbReference type="ChEBI" id="CHEBI:456216"/>
        <dbReference type="EC" id="2.7.2.1"/>
    </reaction>
</comment>
<proteinExistence type="inferred from homology"/>
<dbReference type="PIRSF" id="PIRSF000722">
    <property type="entry name" value="Acetate_prop_kin"/>
    <property type="match status" value="1"/>
</dbReference>
<dbReference type="STRING" id="1121439.dsat_2106"/>
<feature type="active site" description="Proton donor/acceptor" evidence="6">
    <location>
        <position position="152"/>
    </location>
</feature>
<dbReference type="GO" id="GO:0005737">
    <property type="term" value="C:cytoplasm"/>
    <property type="evidence" value="ECO:0007669"/>
    <property type="project" value="UniProtKB-SubCell"/>
</dbReference>
<evidence type="ECO:0000256" key="7">
    <source>
        <dbReference type="RuleBase" id="RU003835"/>
    </source>
</evidence>
<evidence type="ECO:0000313" key="8">
    <source>
        <dbReference type="EMBL" id="EPR35405.1"/>
    </source>
</evidence>
<dbReference type="InterPro" id="IPR000890">
    <property type="entry name" value="Aliphatic_acid_kin_short-chain"/>
</dbReference>
<evidence type="ECO:0000256" key="3">
    <source>
        <dbReference type="ARBA" id="ARBA00022741"/>
    </source>
</evidence>
<keyword evidence="3 6" id="KW-0547">Nucleotide-binding</keyword>
<dbReference type="GO" id="GO:0006085">
    <property type="term" value="P:acetyl-CoA biosynthetic process"/>
    <property type="evidence" value="ECO:0007669"/>
    <property type="project" value="UniProtKB-UniRule"/>
</dbReference>
<evidence type="ECO:0000256" key="6">
    <source>
        <dbReference type="HAMAP-Rule" id="MF_00020"/>
    </source>
</evidence>
<dbReference type="Proteomes" id="UP000014975">
    <property type="component" value="Unassembled WGS sequence"/>
</dbReference>
<evidence type="ECO:0000313" key="9">
    <source>
        <dbReference type="Proteomes" id="UP000014975"/>
    </source>
</evidence>
<dbReference type="GO" id="GO:0008776">
    <property type="term" value="F:acetate kinase activity"/>
    <property type="evidence" value="ECO:0007669"/>
    <property type="project" value="UniProtKB-UniRule"/>
</dbReference>
<dbReference type="SUPFAM" id="SSF53067">
    <property type="entry name" value="Actin-like ATPase domain"/>
    <property type="match status" value="2"/>
</dbReference>
<reference evidence="8 9" key="1">
    <citation type="journal article" date="2013" name="Genome Announc.">
        <title>Draft genome sequences for three mercury-methylating, sulfate-reducing bacteria.</title>
        <authorList>
            <person name="Brown S.D."/>
            <person name="Hurt R.A.Jr."/>
            <person name="Gilmour C.C."/>
            <person name="Elias D.A."/>
        </authorList>
    </citation>
    <scope>NUCLEOTIDE SEQUENCE [LARGE SCALE GENOMIC DNA]</scope>
    <source>
        <strain evidence="8 9">DSM 16529</strain>
    </source>
</reference>
<comment type="caution">
    <text evidence="8">The sequence shown here is derived from an EMBL/GenBank/DDBJ whole genome shotgun (WGS) entry which is preliminary data.</text>
</comment>
<comment type="subcellular location">
    <subcellularLocation>
        <location evidence="6">Cytoplasm</location>
    </subcellularLocation>
</comment>
<feature type="binding site" evidence="6">
    <location>
        <position position="389"/>
    </location>
    <ligand>
        <name>Mg(2+)</name>
        <dbReference type="ChEBI" id="CHEBI:18420"/>
    </ligand>
</feature>
<keyword evidence="6" id="KW-0963">Cytoplasm</keyword>
<dbReference type="OrthoDB" id="9802453at2"/>
<feature type="binding site" evidence="6">
    <location>
        <begin position="334"/>
        <end position="338"/>
    </location>
    <ligand>
        <name>ATP</name>
        <dbReference type="ChEBI" id="CHEBI:30616"/>
    </ligand>
</feature>
<comment type="similarity">
    <text evidence="1 6 7">Belongs to the acetokinase family.</text>
</comment>
<feature type="binding site" evidence="6">
    <location>
        <begin position="212"/>
        <end position="216"/>
    </location>
    <ligand>
        <name>ATP</name>
        <dbReference type="ChEBI" id="CHEBI:30616"/>
    </ligand>
</feature>
<evidence type="ECO:0000256" key="2">
    <source>
        <dbReference type="ARBA" id="ARBA00022679"/>
    </source>
</evidence>
<dbReference type="HAMAP" id="MF_00020">
    <property type="entry name" value="Acetate_kinase"/>
    <property type="match status" value="1"/>
</dbReference>
<comment type="function">
    <text evidence="6">Catalyzes the formation of acetyl phosphate from acetate and ATP. Can also catalyze the reverse reaction.</text>
</comment>
<dbReference type="eggNOG" id="COG0282">
    <property type="taxonomic scope" value="Bacteria"/>
</dbReference>
<name>S7TFN8_9BACT</name>
<comment type="cofactor">
    <cofactor evidence="6">
        <name>Mg(2+)</name>
        <dbReference type="ChEBI" id="CHEBI:18420"/>
    </cofactor>
    <cofactor evidence="6">
        <name>Mn(2+)</name>
        <dbReference type="ChEBI" id="CHEBI:29035"/>
    </cofactor>
    <text evidence="6">Mg(2+). Can also accept Mn(2+).</text>
</comment>
<comment type="subunit">
    <text evidence="6">Homodimer.</text>
</comment>
<dbReference type="GO" id="GO:0000287">
    <property type="term" value="F:magnesium ion binding"/>
    <property type="evidence" value="ECO:0007669"/>
    <property type="project" value="UniProtKB-UniRule"/>
</dbReference>
<dbReference type="PATRIC" id="fig|1121439.3.peg.493"/>
<dbReference type="EMBL" id="ATHI01000004">
    <property type="protein sequence ID" value="EPR35405.1"/>
    <property type="molecule type" value="Genomic_DNA"/>
</dbReference>
<dbReference type="InterPro" id="IPR023865">
    <property type="entry name" value="Aliphatic_acid_kinase_CS"/>
</dbReference>
<keyword evidence="6" id="KW-0479">Metal-binding</keyword>